<comment type="caution">
    <text evidence="2">The sequence shown here is derived from an EMBL/GenBank/DDBJ whole genome shotgun (WGS) entry which is preliminary data.</text>
</comment>
<protein>
    <submittedName>
        <fullName evidence="2">Uncharacterized protein</fullName>
    </submittedName>
</protein>
<dbReference type="RefSeq" id="WP_158369079.1">
    <property type="nucleotide sequence ID" value="NZ_JAOQJU010000004.1"/>
</dbReference>
<evidence type="ECO:0000256" key="1">
    <source>
        <dbReference type="SAM" id="Phobius"/>
    </source>
</evidence>
<name>A0ABT2RL01_9FIRM</name>
<feature type="transmembrane region" description="Helical" evidence="1">
    <location>
        <begin position="12"/>
        <end position="29"/>
    </location>
</feature>
<keyword evidence="1" id="KW-1133">Transmembrane helix</keyword>
<reference evidence="2 3" key="1">
    <citation type="journal article" date="2021" name="ISME Commun">
        <title>Automated analysis of genomic sequences facilitates high-throughput and comprehensive description of bacteria.</title>
        <authorList>
            <person name="Hitch T.C.A."/>
        </authorList>
    </citation>
    <scope>NUCLEOTIDE SEQUENCE [LARGE SCALE GENOMIC DNA]</scope>
    <source>
        <strain evidence="2 3">Sanger_03</strain>
    </source>
</reference>
<organism evidence="2 3">
    <name type="scientific">Dorea acetigenes</name>
    <dbReference type="NCBI Taxonomy" id="2981787"/>
    <lineage>
        <taxon>Bacteria</taxon>
        <taxon>Bacillati</taxon>
        <taxon>Bacillota</taxon>
        <taxon>Clostridia</taxon>
        <taxon>Lachnospirales</taxon>
        <taxon>Lachnospiraceae</taxon>
        <taxon>Dorea</taxon>
    </lineage>
</organism>
<sequence>MNSPESLIARILKWAFALFIAAIVLRWTVCIIMEIWWVLVLLAAIGIGIYVAFRVWKSRHGGQW</sequence>
<feature type="transmembrane region" description="Helical" evidence="1">
    <location>
        <begin position="35"/>
        <end position="56"/>
    </location>
</feature>
<dbReference type="EMBL" id="JAOQJU010000004">
    <property type="protein sequence ID" value="MCU6686084.1"/>
    <property type="molecule type" value="Genomic_DNA"/>
</dbReference>
<dbReference type="Proteomes" id="UP001652431">
    <property type="component" value="Unassembled WGS sequence"/>
</dbReference>
<keyword evidence="3" id="KW-1185">Reference proteome</keyword>
<keyword evidence="1" id="KW-0812">Transmembrane</keyword>
<keyword evidence="1" id="KW-0472">Membrane</keyword>
<gene>
    <name evidence="2" type="ORF">OCV99_05845</name>
</gene>
<evidence type="ECO:0000313" key="2">
    <source>
        <dbReference type="EMBL" id="MCU6686084.1"/>
    </source>
</evidence>
<accession>A0ABT2RL01</accession>
<evidence type="ECO:0000313" key="3">
    <source>
        <dbReference type="Proteomes" id="UP001652431"/>
    </source>
</evidence>
<proteinExistence type="predicted"/>